<gene>
    <name evidence="1" type="ORF">EV182_006643</name>
</gene>
<organism evidence="1 2">
    <name type="scientific">Spiromyces aspiralis</name>
    <dbReference type="NCBI Taxonomy" id="68401"/>
    <lineage>
        <taxon>Eukaryota</taxon>
        <taxon>Fungi</taxon>
        <taxon>Fungi incertae sedis</taxon>
        <taxon>Zoopagomycota</taxon>
        <taxon>Kickxellomycotina</taxon>
        <taxon>Kickxellomycetes</taxon>
        <taxon>Kickxellales</taxon>
        <taxon>Kickxellaceae</taxon>
        <taxon>Spiromyces</taxon>
    </lineage>
</organism>
<evidence type="ECO:0000313" key="2">
    <source>
        <dbReference type="Proteomes" id="UP001145114"/>
    </source>
</evidence>
<feature type="non-terminal residue" evidence="1">
    <location>
        <position position="301"/>
    </location>
</feature>
<dbReference type="Proteomes" id="UP001145114">
    <property type="component" value="Unassembled WGS sequence"/>
</dbReference>
<comment type="caution">
    <text evidence="1">The sequence shown here is derived from an EMBL/GenBank/DDBJ whole genome shotgun (WGS) entry which is preliminary data.</text>
</comment>
<reference evidence="1" key="1">
    <citation type="submission" date="2022-06" db="EMBL/GenBank/DDBJ databases">
        <title>Phylogenomic reconstructions and comparative analyses of Kickxellomycotina fungi.</title>
        <authorList>
            <person name="Reynolds N.K."/>
            <person name="Stajich J.E."/>
            <person name="Barry K."/>
            <person name="Grigoriev I.V."/>
            <person name="Crous P."/>
            <person name="Smith M.E."/>
        </authorList>
    </citation>
    <scope>NUCLEOTIDE SEQUENCE</scope>
    <source>
        <strain evidence="1">RSA 2271</strain>
    </source>
</reference>
<dbReference type="EMBL" id="JAMZIH010007943">
    <property type="protein sequence ID" value="KAJ1672710.1"/>
    <property type="molecule type" value="Genomic_DNA"/>
</dbReference>
<proteinExistence type="predicted"/>
<accession>A0ACC1H8G8</accession>
<protein>
    <submittedName>
        <fullName evidence="1">Uncharacterized protein</fullName>
    </submittedName>
</protein>
<keyword evidence="2" id="KW-1185">Reference proteome</keyword>
<sequence length="301" mass="33893">MSRIACRALTLRILQGRPIAATAAPAAATVLGALLSRDKHAEQLRIAQYATQASLKGRKAEGTRIQATGLQKVAATDVRSTDSRRKLKGDKDKKGRAMVSLEKFVEDLRAGRLSGDTAWHTYRLLDQESKAQLTIDDYNRLLRALRQKHMARSTATLQRMQRVHIEMATIAKLQPNSVSYNELMYVQLALLNFDQARFIFNEMKLKGLPIDLPVYNTMLLGYSRPEGSVDEARHLWNELLKRSETDLALCPDVISFTMMIRCECKAGDMERVEELLRLMDSMGVKADVELRNTLLEGIASM</sequence>
<name>A0ACC1H8G8_9FUNG</name>
<evidence type="ECO:0000313" key="1">
    <source>
        <dbReference type="EMBL" id="KAJ1672710.1"/>
    </source>
</evidence>